<dbReference type="Proteomes" id="UP000243887">
    <property type="component" value="Unassembled WGS sequence"/>
</dbReference>
<keyword evidence="1" id="KW-1133">Transmembrane helix</keyword>
<evidence type="ECO:0000313" key="3">
    <source>
        <dbReference type="Proteomes" id="UP000243887"/>
    </source>
</evidence>
<keyword evidence="3" id="KW-1185">Reference proteome</keyword>
<organism evidence="2 3">
    <name type="scientific">Myroides guanonis</name>
    <dbReference type="NCBI Taxonomy" id="1150112"/>
    <lineage>
        <taxon>Bacteria</taxon>
        <taxon>Pseudomonadati</taxon>
        <taxon>Bacteroidota</taxon>
        <taxon>Flavobacteriia</taxon>
        <taxon>Flavobacteriales</taxon>
        <taxon>Flavobacteriaceae</taxon>
        <taxon>Myroides</taxon>
    </lineage>
</organism>
<accession>A0A1I3L1L4</accession>
<feature type="transmembrane region" description="Helical" evidence="1">
    <location>
        <begin position="15"/>
        <end position="36"/>
    </location>
</feature>
<evidence type="ECO:0000313" key="2">
    <source>
        <dbReference type="EMBL" id="SFI78576.1"/>
    </source>
</evidence>
<gene>
    <name evidence="2" type="ORF">SAMN04487893_101139</name>
</gene>
<proteinExistence type="predicted"/>
<reference evidence="3" key="1">
    <citation type="submission" date="2016-10" db="EMBL/GenBank/DDBJ databases">
        <authorList>
            <person name="Varghese N."/>
            <person name="Submissions S."/>
        </authorList>
    </citation>
    <scope>NUCLEOTIDE SEQUENCE [LARGE SCALE GENOMIC DNA]</scope>
    <source>
        <strain evidence="3">DSM 26542</strain>
    </source>
</reference>
<dbReference type="EMBL" id="FORU01000001">
    <property type="protein sequence ID" value="SFI78576.1"/>
    <property type="molecule type" value="Genomic_DNA"/>
</dbReference>
<dbReference type="STRING" id="1150112.SAMN04487893_101139"/>
<dbReference type="RefSeq" id="WP_090677530.1">
    <property type="nucleotide sequence ID" value="NZ_FORU01000001.1"/>
</dbReference>
<protein>
    <submittedName>
        <fullName evidence="2">Uncharacterized protein</fullName>
    </submittedName>
</protein>
<keyword evidence="1" id="KW-0472">Membrane</keyword>
<name>A0A1I3L1L4_9FLAO</name>
<dbReference type="AlphaFoldDB" id="A0A1I3L1L4"/>
<evidence type="ECO:0000256" key="1">
    <source>
        <dbReference type="SAM" id="Phobius"/>
    </source>
</evidence>
<sequence>MNYFLFLSILSPLSGLEKLTLCAILVITTILLLDLVRRNVKKNRDSKMLKNFLFVKNNKWNDVVDLLTSPNNIGASDIHNKLQIDISKFDSRHRELLYYELTKVNQNENVNSLNLKMFVNTLYNKIPNQE</sequence>
<keyword evidence="1" id="KW-0812">Transmembrane</keyword>